<dbReference type="Proteomes" id="UP001152795">
    <property type="component" value="Unassembled WGS sequence"/>
</dbReference>
<dbReference type="EMBL" id="CACRXK020007074">
    <property type="protein sequence ID" value="CAB4011224.1"/>
    <property type="molecule type" value="Genomic_DNA"/>
</dbReference>
<keyword evidence="2" id="KW-1185">Reference proteome</keyword>
<proteinExistence type="predicted"/>
<dbReference type="AlphaFoldDB" id="A0A6S7HZ79"/>
<gene>
    <name evidence="1" type="ORF">PACLA_8A072739</name>
</gene>
<evidence type="ECO:0000313" key="2">
    <source>
        <dbReference type="Proteomes" id="UP001152795"/>
    </source>
</evidence>
<evidence type="ECO:0000313" key="1">
    <source>
        <dbReference type="EMBL" id="CAB4011224.1"/>
    </source>
</evidence>
<accession>A0A6S7HZ79</accession>
<sequence length="191" mass="22783">MYSRSYCNGNSCVFLTNDVKIGSKIYKIEAGKYELSKKKIRMIYPSTIRYSVRKYVYNDDLERVVNVIVAIRRFMFSENLKCCPGIRFLTVRVCSVLGCEPIEWLRDIYPTNEKAKHQFLFYGIIVPTLSIDVSGCIYYKKWDKDVRLWCGRKYNICIGYEWKSWDDRWTEFWWKENNELNNGFGKCGRGR</sequence>
<protein>
    <submittedName>
        <fullName evidence="1">Uncharacterized protein</fullName>
    </submittedName>
</protein>
<name>A0A6S7HZ79_PARCT</name>
<comment type="caution">
    <text evidence="1">The sequence shown here is derived from an EMBL/GenBank/DDBJ whole genome shotgun (WGS) entry which is preliminary data.</text>
</comment>
<reference evidence="1" key="1">
    <citation type="submission" date="2020-04" db="EMBL/GenBank/DDBJ databases">
        <authorList>
            <person name="Alioto T."/>
            <person name="Alioto T."/>
            <person name="Gomez Garrido J."/>
        </authorList>
    </citation>
    <scope>NUCLEOTIDE SEQUENCE</scope>
    <source>
        <strain evidence="1">A484AB</strain>
    </source>
</reference>
<organism evidence="1 2">
    <name type="scientific">Paramuricea clavata</name>
    <name type="common">Red gorgonian</name>
    <name type="synonym">Violescent sea-whip</name>
    <dbReference type="NCBI Taxonomy" id="317549"/>
    <lineage>
        <taxon>Eukaryota</taxon>
        <taxon>Metazoa</taxon>
        <taxon>Cnidaria</taxon>
        <taxon>Anthozoa</taxon>
        <taxon>Octocorallia</taxon>
        <taxon>Malacalcyonacea</taxon>
        <taxon>Plexauridae</taxon>
        <taxon>Paramuricea</taxon>
    </lineage>
</organism>